<organism evidence="1 2">
    <name type="scientific">Candidatus Uhrbacteria bacterium GW2011_GWA2_53_10</name>
    <dbReference type="NCBI Taxonomy" id="1618980"/>
    <lineage>
        <taxon>Bacteria</taxon>
        <taxon>Candidatus Uhriibacteriota</taxon>
    </lineage>
</organism>
<gene>
    <name evidence="1" type="ORF">UY77_C0029G0007</name>
</gene>
<sequence>MSRNHDESRLEPTKLLGDFFWWFKLVMASVAFVAEIETEPFEGSDALLGIEIQFTHTDYTRFV</sequence>
<reference evidence="1 2" key="1">
    <citation type="journal article" date="2015" name="Nature">
        <title>rRNA introns, odd ribosomes, and small enigmatic genomes across a large radiation of phyla.</title>
        <authorList>
            <person name="Brown C.T."/>
            <person name="Hug L.A."/>
            <person name="Thomas B.C."/>
            <person name="Sharon I."/>
            <person name="Castelle C.J."/>
            <person name="Singh A."/>
            <person name="Wilkins M.J."/>
            <person name="Williams K.H."/>
            <person name="Banfield J.F."/>
        </authorList>
    </citation>
    <scope>NUCLEOTIDE SEQUENCE [LARGE SCALE GENOMIC DNA]</scope>
</reference>
<dbReference type="Proteomes" id="UP000034711">
    <property type="component" value="Unassembled WGS sequence"/>
</dbReference>
<protein>
    <submittedName>
        <fullName evidence="1">Uncharacterized protein</fullName>
    </submittedName>
</protein>
<dbReference type="AlphaFoldDB" id="A0A0G1XMX1"/>
<proteinExistence type="predicted"/>
<dbReference type="EMBL" id="LCRI01000029">
    <property type="protein sequence ID" value="KKW32286.1"/>
    <property type="molecule type" value="Genomic_DNA"/>
</dbReference>
<evidence type="ECO:0000313" key="2">
    <source>
        <dbReference type="Proteomes" id="UP000034711"/>
    </source>
</evidence>
<accession>A0A0G1XMX1</accession>
<name>A0A0G1XMX1_9BACT</name>
<comment type="caution">
    <text evidence="1">The sequence shown here is derived from an EMBL/GenBank/DDBJ whole genome shotgun (WGS) entry which is preliminary data.</text>
</comment>
<evidence type="ECO:0000313" key="1">
    <source>
        <dbReference type="EMBL" id="KKW32286.1"/>
    </source>
</evidence>